<dbReference type="FunFam" id="3.40.50.720:FF:000085">
    <property type="entry name" value="Dihydroflavonol reductase"/>
    <property type="match status" value="1"/>
</dbReference>
<keyword evidence="1" id="KW-0521">NADP</keyword>
<organism evidence="5 6">
    <name type="scientific">Vitis rotundifolia</name>
    <name type="common">Muscadine grape</name>
    <dbReference type="NCBI Taxonomy" id="103349"/>
    <lineage>
        <taxon>Eukaryota</taxon>
        <taxon>Viridiplantae</taxon>
        <taxon>Streptophyta</taxon>
        <taxon>Embryophyta</taxon>
        <taxon>Tracheophyta</taxon>
        <taxon>Spermatophyta</taxon>
        <taxon>Magnoliopsida</taxon>
        <taxon>eudicotyledons</taxon>
        <taxon>Gunneridae</taxon>
        <taxon>Pentapetalae</taxon>
        <taxon>rosids</taxon>
        <taxon>Vitales</taxon>
        <taxon>Vitaceae</taxon>
        <taxon>Viteae</taxon>
        <taxon>Vitis</taxon>
    </lineage>
</organism>
<dbReference type="InterPro" id="IPR050425">
    <property type="entry name" value="NAD(P)_dehydrat-like"/>
</dbReference>
<evidence type="ECO:0000256" key="2">
    <source>
        <dbReference type="ARBA" id="ARBA00023002"/>
    </source>
</evidence>
<dbReference type="InterPro" id="IPR001509">
    <property type="entry name" value="Epimerase_deHydtase"/>
</dbReference>
<keyword evidence="2" id="KW-0560">Oxidoreductase</keyword>
<accession>A0AA38Z7S8</accession>
<dbReference type="PANTHER" id="PTHR10366:SF575">
    <property type="entry name" value="NAD-DEPENDENT EPIMERASE_DEHYDRATASE DOMAIN-CONTAINING PROTEIN"/>
    <property type="match status" value="1"/>
</dbReference>
<dbReference type="CDD" id="cd08958">
    <property type="entry name" value="FR_SDR_e"/>
    <property type="match status" value="1"/>
</dbReference>
<gene>
    <name evidence="5" type="ORF">PVL29_016417</name>
</gene>
<evidence type="ECO:0000256" key="3">
    <source>
        <dbReference type="ARBA" id="ARBA00023445"/>
    </source>
</evidence>
<feature type="domain" description="NAD-dependent epimerase/dehydratase" evidence="4">
    <location>
        <begin position="9"/>
        <end position="202"/>
    </location>
</feature>
<dbReference type="Gene3D" id="3.40.50.720">
    <property type="entry name" value="NAD(P)-binding Rossmann-like Domain"/>
    <property type="match status" value="1"/>
</dbReference>
<dbReference type="GO" id="GO:0016616">
    <property type="term" value="F:oxidoreductase activity, acting on the CH-OH group of donors, NAD or NADP as acceptor"/>
    <property type="evidence" value="ECO:0007669"/>
    <property type="project" value="TreeGrafter"/>
</dbReference>
<dbReference type="SUPFAM" id="SSF51735">
    <property type="entry name" value="NAD(P)-binding Rossmann-fold domains"/>
    <property type="match status" value="1"/>
</dbReference>
<dbReference type="InterPro" id="IPR036291">
    <property type="entry name" value="NAD(P)-bd_dom_sf"/>
</dbReference>
<sequence>MSGEGKVVSVTGASGFIASWLVKLLLQRRYTVKATVRDPNDPKKTQHLLSLDGAQERLHLFKADLLEEGSFDSVVDGCDGVFHTASPVALDAINPQAELIDPALKGTINVLRSCSKVPSVKRVVVTSSLASVLLTGKPLTPEVLIDESWFSDPALCKESKQWYVLSKTLAEEAAWNFSKENGIDMVTINPGWVIGPLLQPTLNLSAEQVLNLINGTLQQNVF</sequence>
<name>A0AA38Z7S8_VITRO</name>
<keyword evidence="6" id="KW-1185">Reference proteome</keyword>
<comment type="caution">
    <text evidence="5">The sequence shown here is derived from an EMBL/GenBank/DDBJ whole genome shotgun (WGS) entry which is preliminary data.</text>
</comment>
<reference evidence="5 6" key="1">
    <citation type="journal article" date="2023" name="BMC Biotechnol.">
        <title>Vitis rotundifolia cv Carlos genome sequencing.</title>
        <authorList>
            <person name="Huff M."/>
            <person name="Hulse-Kemp A."/>
            <person name="Scheffler B."/>
            <person name="Youngblood R."/>
            <person name="Simpson S."/>
            <person name="Babiker E."/>
            <person name="Staton M."/>
        </authorList>
    </citation>
    <scope>NUCLEOTIDE SEQUENCE [LARGE SCALE GENOMIC DNA]</scope>
    <source>
        <tissue evidence="5">Leaf</tissue>
    </source>
</reference>
<evidence type="ECO:0000313" key="5">
    <source>
        <dbReference type="EMBL" id="KAJ9683899.1"/>
    </source>
</evidence>
<dbReference type="PANTHER" id="PTHR10366">
    <property type="entry name" value="NAD DEPENDENT EPIMERASE/DEHYDRATASE"/>
    <property type="match status" value="1"/>
</dbReference>
<evidence type="ECO:0000259" key="4">
    <source>
        <dbReference type="Pfam" id="PF01370"/>
    </source>
</evidence>
<proteinExistence type="inferred from homology"/>
<dbReference type="AlphaFoldDB" id="A0AA38Z7S8"/>
<comment type="similarity">
    <text evidence="3">Belongs to the NAD(P)-dependent epimerase/dehydratase family. Dihydroflavonol-4-reductase subfamily.</text>
</comment>
<evidence type="ECO:0000256" key="1">
    <source>
        <dbReference type="ARBA" id="ARBA00022857"/>
    </source>
</evidence>
<dbReference type="Proteomes" id="UP001168098">
    <property type="component" value="Unassembled WGS sequence"/>
</dbReference>
<protein>
    <recommendedName>
        <fullName evidence="4">NAD-dependent epimerase/dehydratase domain-containing protein</fullName>
    </recommendedName>
</protein>
<evidence type="ECO:0000313" key="6">
    <source>
        <dbReference type="Proteomes" id="UP001168098"/>
    </source>
</evidence>
<dbReference type="Pfam" id="PF01370">
    <property type="entry name" value="Epimerase"/>
    <property type="match status" value="1"/>
</dbReference>
<dbReference type="EMBL" id="JARBHA010000013">
    <property type="protein sequence ID" value="KAJ9683899.1"/>
    <property type="molecule type" value="Genomic_DNA"/>
</dbReference>